<accession>A0ACC0E4P6</accession>
<protein>
    <submittedName>
        <fullName evidence="1">Uncharacterized protein</fullName>
    </submittedName>
</protein>
<name>A0ACC0E4P6_9BASI</name>
<dbReference type="EMBL" id="CM045874">
    <property type="protein sequence ID" value="KAI7944627.1"/>
    <property type="molecule type" value="Genomic_DNA"/>
</dbReference>
<reference evidence="2" key="2">
    <citation type="journal article" date="2018" name="Mol. Plant Microbe Interact.">
        <title>Genome sequence resources for the wheat stripe rust pathogen (Puccinia striiformis f. sp. tritici) and the barley stripe rust pathogen (Puccinia striiformis f. sp. hordei).</title>
        <authorList>
            <person name="Xia C."/>
            <person name="Wang M."/>
            <person name="Yin C."/>
            <person name="Cornejo O.E."/>
            <person name="Hulbert S.H."/>
            <person name="Chen X."/>
        </authorList>
    </citation>
    <scope>NUCLEOTIDE SEQUENCE [LARGE SCALE GENOMIC DNA]</scope>
    <source>
        <strain evidence="2">93-210</strain>
    </source>
</reference>
<gene>
    <name evidence="1" type="ORF">MJO28_010322</name>
</gene>
<evidence type="ECO:0000313" key="2">
    <source>
        <dbReference type="Proteomes" id="UP001060170"/>
    </source>
</evidence>
<sequence>MRNSQTIPLTAIFYSESRDQDKGNSPEHLPSKSLTCSKHHDQTAAVTSPNINKSKNLSYALVLQETGFNLGGWCTHCAEDAGIKPRNIEESCQNSSTNLHRSTSSNPTTSRSQLPFQRTSAIRLLASSVIPTACSTNISSIPTTSLSQHGHFQNVIKIKQRNTEETNFPKKKSTPSSPKAAKLINHDRLIDCGFVLHVNDELNKKTGIFNVIQLVNITNPNLFDDLMDTLWKLFVHKLSNSTEGINTSSEERNTSIKVPTQSCCKKSNVIAPLYSRPKASTSKSTVKKCESSDSINLSSDECVIFSKPST</sequence>
<reference evidence="1 2" key="3">
    <citation type="journal article" date="2022" name="Microbiol. Spectr.">
        <title>Folding features and dynamics of 3D genome architecture in plant fungal pathogens.</title>
        <authorList>
            <person name="Xia C."/>
        </authorList>
    </citation>
    <scope>NUCLEOTIDE SEQUENCE [LARGE SCALE GENOMIC DNA]</scope>
    <source>
        <strain evidence="1 2">93-210</strain>
    </source>
</reference>
<keyword evidence="2" id="KW-1185">Reference proteome</keyword>
<dbReference type="Proteomes" id="UP001060170">
    <property type="component" value="Chromosome 10"/>
</dbReference>
<reference evidence="2" key="1">
    <citation type="journal article" date="2018" name="BMC Genomics">
        <title>Genomic insights into host adaptation between the wheat stripe rust pathogen (Puccinia striiformis f. sp. tritici) and the barley stripe rust pathogen (Puccinia striiformis f. sp. hordei).</title>
        <authorList>
            <person name="Xia C."/>
            <person name="Wang M."/>
            <person name="Yin C."/>
            <person name="Cornejo O.E."/>
            <person name="Hulbert S.H."/>
            <person name="Chen X."/>
        </authorList>
    </citation>
    <scope>NUCLEOTIDE SEQUENCE [LARGE SCALE GENOMIC DNA]</scope>
    <source>
        <strain evidence="2">93-210</strain>
    </source>
</reference>
<organism evidence="1 2">
    <name type="scientific">Puccinia striiformis f. sp. tritici</name>
    <dbReference type="NCBI Taxonomy" id="168172"/>
    <lineage>
        <taxon>Eukaryota</taxon>
        <taxon>Fungi</taxon>
        <taxon>Dikarya</taxon>
        <taxon>Basidiomycota</taxon>
        <taxon>Pucciniomycotina</taxon>
        <taxon>Pucciniomycetes</taxon>
        <taxon>Pucciniales</taxon>
        <taxon>Pucciniaceae</taxon>
        <taxon>Puccinia</taxon>
    </lineage>
</organism>
<proteinExistence type="predicted"/>
<comment type="caution">
    <text evidence="1">The sequence shown here is derived from an EMBL/GenBank/DDBJ whole genome shotgun (WGS) entry which is preliminary data.</text>
</comment>
<evidence type="ECO:0000313" key="1">
    <source>
        <dbReference type="EMBL" id="KAI7944627.1"/>
    </source>
</evidence>